<dbReference type="Pfam" id="PF04299">
    <property type="entry name" value="FMN_bind_2"/>
    <property type="match status" value="1"/>
</dbReference>
<dbReference type="SUPFAM" id="SSF50475">
    <property type="entry name" value="FMN-binding split barrel"/>
    <property type="match status" value="1"/>
</dbReference>
<dbReference type="InterPro" id="IPR007396">
    <property type="entry name" value="TR_PAI2-type"/>
</dbReference>
<dbReference type="AlphaFoldDB" id="A0A841HS27"/>
<accession>A0A841HS27</accession>
<dbReference type="PANTHER" id="PTHR35802">
    <property type="entry name" value="PROTEASE SYNTHASE AND SPORULATION PROTEIN PAI 2"/>
    <property type="match status" value="1"/>
</dbReference>
<reference evidence="1 2" key="1">
    <citation type="submission" date="2020-08" db="EMBL/GenBank/DDBJ databases">
        <title>Genomic Encyclopedia of Type Strains, Phase IV (KMG-IV): sequencing the most valuable type-strain genomes for metagenomic binning, comparative biology and taxonomic classification.</title>
        <authorList>
            <person name="Goeker M."/>
        </authorList>
    </citation>
    <scope>NUCLEOTIDE SEQUENCE [LARGE SCALE GENOMIC DNA]</scope>
    <source>
        <strain evidence="1 2">DSM 26723</strain>
    </source>
</reference>
<dbReference type="PIRSF" id="PIRSF010372">
    <property type="entry name" value="PaiB"/>
    <property type="match status" value="1"/>
</dbReference>
<evidence type="ECO:0000313" key="2">
    <source>
        <dbReference type="Proteomes" id="UP000588068"/>
    </source>
</evidence>
<dbReference type="RefSeq" id="WP_184334823.1">
    <property type="nucleotide sequence ID" value="NZ_JACHHZ010000005.1"/>
</dbReference>
<gene>
    <name evidence="1" type="ORF">HNQ60_004344</name>
</gene>
<dbReference type="Gene3D" id="2.30.110.10">
    <property type="entry name" value="Electron Transport, Fmn-binding Protein, Chain A"/>
    <property type="match status" value="1"/>
</dbReference>
<dbReference type="EMBL" id="JACHHZ010000005">
    <property type="protein sequence ID" value="MBB6095454.1"/>
    <property type="molecule type" value="Genomic_DNA"/>
</dbReference>
<dbReference type="InterPro" id="IPR012349">
    <property type="entry name" value="Split_barrel_FMN-bd"/>
</dbReference>
<protein>
    <submittedName>
        <fullName evidence="1">Transcriptional regulator</fullName>
    </submittedName>
</protein>
<sequence>MTTHRFAPRSGEDIVNLVRTQRLAWVVSANDGDFQATLLPLLPILGPSGGLEGLAGHFARSNDHIEKLRAQSRALVLFLGPNGYISPSWIHDKTWGPTWNYAAVQFVVDIEFIDDPAYTDEHLSELVTTMEAGRPEAWNIGLMGPRYATLARHVTGFRARIVETRARFKLGQDERDAVLGDITVALNREGQHDLLQWMKEFNPQRPA</sequence>
<organism evidence="1 2">
    <name type="scientific">Povalibacter uvarum</name>
    <dbReference type="NCBI Taxonomy" id="732238"/>
    <lineage>
        <taxon>Bacteria</taxon>
        <taxon>Pseudomonadati</taxon>
        <taxon>Pseudomonadota</taxon>
        <taxon>Gammaproteobacteria</taxon>
        <taxon>Steroidobacterales</taxon>
        <taxon>Steroidobacteraceae</taxon>
        <taxon>Povalibacter</taxon>
    </lineage>
</organism>
<proteinExistence type="predicted"/>
<evidence type="ECO:0000313" key="1">
    <source>
        <dbReference type="EMBL" id="MBB6095454.1"/>
    </source>
</evidence>
<keyword evidence="2" id="KW-1185">Reference proteome</keyword>
<name>A0A841HS27_9GAMM</name>
<dbReference type="Proteomes" id="UP000588068">
    <property type="component" value="Unassembled WGS sequence"/>
</dbReference>
<dbReference type="PANTHER" id="PTHR35802:SF1">
    <property type="entry name" value="PROTEASE SYNTHASE AND SPORULATION PROTEIN PAI 2"/>
    <property type="match status" value="1"/>
</dbReference>
<comment type="caution">
    <text evidence="1">The sequence shown here is derived from an EMBL/GenBank/DDBJ whole genome shotgun (WGS) entry which is preliminary data.</text>
</comment>